<dbReference type="AlphaFoldDB" id="A0A7K1KK42"/>
<dbReference type="EMBL" id="WODC01000001">
    <property type="protein sequence ID" value="MUM76443.1"/>
    <property type="molecule type" value="Genomic_DNA"/>
</dbReference>
<organism evidence="1 2">
    <name type="scientific">Pseudodesulfovibrio alkaliphilus</name>
    <dbReference type="NCBI Taxonomy" id="2661613"/>
    <lineage>
        <taxon>Bacteria</taxon>
        <taxon>Pseudomonadati</taxon>
        <taxon>Thermodesulfobacteriota</taxon>
        <taxon>Desulfovibrionia</taxon>
        <taxon>Desulfovibrionales</taxon>
        <taxon>Desulfovibrionaceae</taxon>
    </lineage>
</organism>
<gene>
    <name evidence="1" type="ORF">GKC30_02210</name>
</gene>
<protein>
    <submittedName>
        <fullName evidence="1">Uncharacterized protein</fullName>
    </submittedName>
</protein>
<sequence>MQRHADAPSAHRETISGFIVPMQWDEQFRVTEVLIACEAERDVQVANLDNFPGLVSLARTRAFVTGTVRRVGNVETIHVESFTPVETTEYR</sequence>
<keyword evidence="2" id="KW-1185">Reference proteome</keyword>
<comment type="caution">
    <text evidence="1">The sequence shown here is derived from an EMBL/GenBank/DDBJ whole genome shotgun (WGS) entry which is preliminary data.</text>
</comment>
<dbReference type="RefSeq" id="WP_155932056.1">
    <property type="nucleotide sequence ID" value="NZ_WODC01000001.1"/>
</dbReference>
<accession>A0A7K1KK42</accession>
<reference evidence="1 2" key="1">
    <citation type="submission" date="2019-11" db="EMBL/GenBank/DDBJ databases">
        <title>Pseudodesulfovibrio alkaliphilus, sp. nov., an alkaliphilic sulfate-reducing bacteria from mud volcano of Taman peninsula, Russia.</title>
        <authorList>
            <person name="Frolova A."/>
            <person name="Merkel A.Y."/>
            <person name="Slobodkin A.I."/>
        </authorList>
    </citation>
    <scope>NUCLEOTIDE SEQUENCE [LARGE SCALE GENOMIC DNA]</scope>
    <source>
        <strain evidence="1 2">F-1</strain>
    </source>
</reference>
<evidence type="ECO:0000313" key="2">
    <source>
        <dbReference type="Proteomes" id="UP000461162"/>
    </source>
</evidence>
<name>A0A7K1KK42_9BACT</name>
<dbReference type="Proteomes" id="UP000461162">
    <property type="component" value="Unassembled WGS sequence"/>
</dbReference>
<proteinExistence type="predicted"/>
<evidence type="ECO:0000313" key="1">
    <source>
        <dbReference type="EMBL" id="MUM76443.1"/>
    </source>
</evidence>